<evidence type="ECO:0000313" key="2">
    <source>
        <dbReference type="EMBL" id="CAB4144512.1"/>
    </source>
</evidence>
<dbReference type="EMBL" id="LR796428">
    <property type="protein sequence ID" value="CAB4144512.1"/>
    <property type="molecule type" value="Genomic_DNA"/>
</dbReference>
<protein>
    <submittedName>
        <fullName evidence="2">Uncharacterized protein</fullName>
    </submittedName>
</protein>
<evidence type="ECO:0000256" key="1">
    <source>
        <dbReference type="SAM" id="MobiDB-lite"/>
    </source>
</evidence>
<proteinExistence type="predicted"/>
<dbReference type="EMBL" id="LR797153">
    <property type="protein sequence ID" value="CAB4189609.1"/>
    <property type="molecule type" value="Genomic_DNA"/>
</dbReference>
<reference evidence="2" key="1">
    <citation type="submission" date="2020-04" db="EMBL/GenBank/DDBJ databases">
        <authorList>
            <person name="Chiriac C."/>
            <person name="Salcher M."/>
            <person name="Ghai R."/>
            <person name="Kavagutti S V."/>
        </authorList>
    </citation>
    <scope>NUCLEOTIDE SEQUENCE</scope>
</reference>
<evidence type="ECO:0000313" key="3">
    <source>
        <dbReference type="EMBL" id="CAB4189609.1"/>
    </source>
</evidence>
<feature type="region of interest" description="Disordered" evidence="1">
    <location>
        <begin position="1"/>
        <end position="50"/>
    </location>
</feature>
<sequence>MTASIGRAPSARGQDCRPRPSSVGGATSLPPARVQGATGEPGAFPEADRSPETLARIRQAIMDALADDGYRQERDMRATSIGFTPEGYERWSIRRGVSPPVDAIFDLMTDTVVRMERVGGDTWPRS</sequence>
<gene>
    <name evidence="3" type="ORF">UFOVP1200_7</name>
    <name evidence="2" type="ORF">UFOVP469_34</name>
</gene>
<organism evidence="2">
    <name type="scientific">uncultured Caudovirales phage</name>
    <dbReference type="NCBI Taxonomy" id="2100421"/>
    <lineage>
        <taxon>Viruses</taxon>
        <taxon>Duplodnaviria</taxon>
        <taxon>Heunggongvirae</taxon>
        <taxon>Uroviricota</taxon>
        <taxon>Caudoviricetes</taxon>
        <taxon>Peduoviridae</taxon>
        <taxon>Maltschvirus</taxon>
        <taxon>Maltschvirus maltsch</taxon>
    </lineage>
</organism>
<name>A0A6J5ME15_9CAUD</name>
<accession>A0A6J5ME15</accession>